<sequence length="443" mass="46084">MSAVTGLRLRGILDSRGRPTVEADVRAGDAWGRGSCPVAIAPGRLERRRGLRTGELGDLGDGPVVRLLRDGLTGVPLTGQGDLDRRLRELDDRHGLGADVTLAVSLAHARALAAGSGVSLRGWMSGLFPHPPRMPRLLVNAFSGGIHHDGAPDSFQQIMAVPDTGTLTGDVRAALEIYGALERRLSDAGPSGADGRRRSGGGAVAISASSGLLAPGWSCARRLEELRAACEGHRAGLGADVAAEHLLAGPGRYRYEGREHASAAFAALLLDLAVTHGIAYLEDPFDPADTGTWRAFLPAAREAGVTVVGDDLFASDAGRVVPGLADAVLLKPSQAGTVTATLEAAAAARALGLRLVVSHRSGETEDTAMCDLAVAVGAEWIKIGGPRRGDRIAKYNQLIRLAETLTDDPVQEATDPVQEATDPVQETTHEGAAACHAPSSSRT</sequence>
<dbReference type="PANTHER" id="PTHR11902">
    <property type="entry name" value="ENOLASE"/>
    <property type="match status" value="1"/>
</dbReference>
<dbReference type="RefSeq" id="WP_253771830.1">
    <property type="nucleotide sequence ID" value="NZ_BAAAVE010000006.1"/>
</dbReference>
<evidence type="ECO:0000256" key="2">
    <source>
        <dbReference type="ARBA" id="ARBA00009604"/>
    </source>
</evidence>
<dbReference type="EC" id="4.2.1.11" evidence="3"/>
<dbReference type="Gene3D" id="3.30.390.10">
    <property type="entry name" value="Enolase-like, N-terminal domain"/>
    <property type="match status" value="1"/>
</dbReference>
<evidence type="ECO:0000256" key="6">
    <source>
        <dbReference type="ARBA" id="ARBA00022842"/>
    </source>
</evidence>
<dbReference type="SMART" id="SM01192">
    <property type="entry name" value="Enolase_C"/>
    <property type="match status" value="1"/>
</dbReference>
<feature type="domain" description="Enolase C-terminal TIM barrel" evidence="10">
    <location>
        <begin position="131"/>
        <end position="416"/>
    </location>
</feature>
<proteinExistence type="inferred from homology"/>
<dbReference type="Gene3D" id="3.20.20.120">
    <property type="entry name" value="Enolase-like C-terminal domain"/>
    <property type="match status" value="1"/>
</dbReference>
<evidence type="ECO:0000259" key="10">
    <source>
        <dbReference type="SMART" id="SM01192"/>
    </source>
</evidence>
<keyword evidence="6" id="KW-0460">Magnesium</keyword>
<protein>
    <recommendedName>
        <fullName evidence="4">Enolase</fullName>
        <ecNumber evidence="3">4.2.1.11</ecNumber>
    </recommendedName>
</protein>
<dbReference type="Proteomes" id="UP001320766">
    <property type="component" value="Unassembled WGS sequence"/>
</dbReference>
<dbReference type="InterPro" id="IPR029017">
    <property type="entry name" value="Enolase-like_N"/>
</dbReference>
<name>A0ABT1K2N4_9ACTN</name>
<dbReference type="PRINTS" id="PR00148">
    <property type="entry name" value="ENOLASE"/>
</dbReference>
<dbReference type="InterPro" id="IPR020811">
    <property type="entry name" value="Enolase_N"/>
</dbReference>
<dbReference type="InterPro" id="IPR036849">
    <property type="entry name" value="Enolase-like_C_sf"/>
</dbReference>
<organism evidence="12 13">
    <name type="scientific">Nonomuraea roseoviolacea subsp. carminata</name>
    <dbReference type="NCBI Taxonomy" id="160689"/>
    <lineage>
        <taxon>Bacteria</taxon>
        <taxon>Bacillati</taxon>
        <taxon>Actinomycetota</taxon>
        <taxon>Actinomycetes</taxon>
        <taxon>Streptosporangiales</taxon>
        <taxon>Streptosporangiaceae</taxon>
        <taxon>Nonomuraea</taxon>
    </lineage>
</organism>
<comment type="pathway">
    <text evidence="1">Carbohydrate degradation; glycolysis; pyruvate from D-glyceraldehyde 3-phosphate: step 4/5.</text>
</comment>
<gene>
    <name evidence="12" type="ORF">HD595_004377</name>
</gene>
<evidence type="ECO:0000256" key="4">
    <source>
        <dbReference type="ARBA" id="ARBA00017068"/>
    </source>
</evidence>
<evidence type="ECO:0000256" key="3">
    <source>
        <dbReference type="ARBA" id="ARBA00012058"/>
    </source>
</evidence>
<keyword evidence="8 12" id="KW-0456">Lyase</keyword>
<dbReference type="InterPro" id="IPR020810">
    <property type="entry name" value="Enolase_C"/>
</dbReference>
<comment type="similarity">
    <text evidence="2">Belongs to the enolase family.</text>
</comment>
<evidence type="ECO:0000313" key="13">
    <source>
        <dbReference type="Proteomes" id="UP001320766"/>
    </source>
</evidence>
<dbReference type="Pfam" id="PF00113">
    <property type="entry name" value="Enolase_C"/>
    <property type="match status" value="1"/>
</dbReference>
<evidence type="ECO:0000256" key="9">
    <source>
        <dbReference type="SAM" id="MobiDB-lite"/>
    </source>
</evidence>
<accession>A0ABT1K2N4</accession>
<dbReference type="SUPFAM" id="SSF54826">
    <property type="entry name" value="Enolase N-terminal domain-like"/>
    <property type="match status" value="1"/>
</dbReference>
<keyword evidence="7" id="KW-0324">Glycolysis</keyword>
<keyword evidence="13" id="KW-1185">Reference proteome</keyword>
<dbReference type="EMBL" id="JAMZEC010000001">
    <property type="protein sequence ID" value="MCP2348255.1"/>
    <property type="molecule type" value="Genomic_DNA"/>
</dbReference>
<evidence type="ECO:0000256" key="1">
    <source>
        <dbReference type="ARBA" id="ARBA00005031"/>
    </source>
</evidence>
<dbReference type="PIRSF" id="PIRSF001400">
    <property type="entry name" value="Enolase"/>
    <property type="match status" value="1"/>
</dbReference>
<keyword evidence="5" id="KW-0964">Secreted</keyword>
<dbReference type="SMART" id="SM01193">
    <property type="entry name" value="Enolase_N"/>
    <property type="match status" value="1"/>
</dbReference>
<dbReference type="GO" id="GO:0004634">
    <property type="term" value="F:phosphopyruvate hydratase activity"/>
    <property type="evidence" value="ECO:0007669"/>
    <property type="project" value="UniProtKB-EC"/>
</dbReference>
<evidence type="ECO:0000256" key="8">
    <source>
        <dbReference type="ARBA" id="ARBA00023239"/>
    </source>
</evidence>
<evidence type="ECO:0000256" key="5">
    <source>
        <dbReference type="ARBA" id="ARBA00022525"/>
    </source>
</evidence>
<feature type="region of interest" description="Disordered" evidence="9">
    <location>
        <begin position="407"/>
        <end position="443"/>
    </location>
</feature>
<dbReference type="InterPro" id="IPR000941">
    <property type="entry name" value="Enolase"/>
</dbReference>
<feature type="domain" description="Enolase N-terminal" evidence="11">
    <location>
        <begin position="4"/>
        <end position="124"/>
    </location>
</feature>
<reference evidence="12 13" key="1">
    <citation type="submission" date="2022-06" db="EMBL/GenBank/DDBJ databases">
        <title>Sequencing the genomes of 1000 actinobacteria strains.</title>
        <authorList>
            <person name="Klenk H.-P."/>
        </authorList>
    </citation>
    <scope>NUCLEOTIDE SEQUENCE [LARGE SCALE GENOMIC DNA]</scope>
    <source>
        <strain evidence="12 13">DSM 44170</strain>
    </source>
</reference>
<comment type="caution">
    <text evidence="12">The sequence shown here is derived from an EMBL/GenBank/DDBJ whole genome shotgun (WGS) entry which is preliminary data.</text>
</comment>
<evidence type="ECO:0000313" key="12">
    <source>
        <dbReference type="EMBL" id="MCP2348255.1"/>
    </source>
</evidence>
<evidence type="ECO:0000259" key="11">
    <source>
        <dbReference type="SMART" id="SM01193"/>
    </source>
</evidence>
<dbReference type="SUPFAM" id="SSF51604">
    <property type="entry name" value="Enolase C-terminal domain-like"/>
    <property type="match status" value="1"/>
</dbReference>
<evidence type="ECO:0000256" key="7">
    <source>
        <dbReference type="ARBA" id="ARBA00023152"/>
    </source>
</evidence>
<dbReference type="Pfam" id="PF03952">
    <property type="entry name" value="Enolase_N"/>
    <property type="match status" value="1"/>
</dbReference>
<dbReference type="PANTHER" id="PTHR11902:SF1">
    <property type="entry name" value="ENOLASE"/>
    <property type="match status" value="1"/>
</dbReference>